<gene>
    <name evidence="11" type="ORF">A3L01_04765</name>
</gene>
<evidence type="ECO:0000256" key="4">
    <source>
        <dbReference type="ARBA" id="ARBA00022475"/>
    </source>
</evidence>
<keyword evidence="12" id="KW-1185">Reference proteome</keyword>
<evidence type="ECO:0000256" key="5">
    <source>
        <dbReference type="ARBA" id="ARBA00022692"/>
    </source>
</evidence>
<comment type="subcellular location">
    <subcellularLocation>
        <location evidence="1">Cell membrane</location>
        <topology evidence="1">Multi-pass membrane protein</topology>
    </subcellularLocation>
</comment>
<evidence type="ECO:0000256" key="1">
    <source>
        <dbReference type="ARBA" id="ARBA00004651"/>
    </source>
</evidence>
<feature type="transmembrane region" description="Helical" evidence="9">
    <location>
        <begin position="201"/>
        <end position="227"/>
    </location>
</feature>
<protein>
    <submittedName>
        <fullName evidence="11">Sodium:proton antiporter</fullName>
    </submittedName>
</protein>
<feature type="transmembrane region" description="Helical" evidence="9">
    <location>
        <begin position="328"/>
        <end position="356"/>
    </location>
</feature>
<evidence type="ECO:0000256" key="8">
    <source>
        <dbReference type="ARBA" id="ARBA00023136"/>
    </source>
</evidence>
<dbReference type="GeneID" id="33326058"/>
<dbReference type="InterPro" id="IPR038770">
    <property type="entry name" value="Na+/solute_symporter_sf"/>
</dbReference>
<evidence type="ECO:0000256" key="2">
    <source>
        <dbReference type="ARBA" id="ARBA00022448"/>
    </source>
</evidence>
<evidence type="ECO:0000256" key="6">
    <source>
        <dbReference type="ARBA" id="ARBA00022989"/>
    </source>
</evidence>
<evidence type="ECO:0000256" key="7">
    <source>
        <dbReference type="ARBA" id="ARBA00023065"/>
    </source>
</evidence>
<dbReference type="RefSeq" id="WP_088864727.1">
    <property type="nucleotide sequence ID" value="NZ_CP015101.1"/>
</dbReference>
<dbReference type="Pfam" id="PF00999">
    <property type="entry name" value="Na_H_Exchanger"/>
    <property type="match status" value="1"/>
</dbReference>
<reference evidence="11 12" key="1">
    <citation type="submission" date="2016-04" db="EMBL/GenBank/DDBJ databases">
        <title>Complete genome sequence of Thermococcus barossii type strain SHCK-94.</title>
        <authorList>
            <person name="Oger P.M."/>
        </authorList>
    </citation>
    <scope>NUCLEOTIDE SEQUENCE [LARGE SCALE GENOMIC DNA]</scope>
    <source>
        <strain evidence="11 12">SHCK-94</strain>
    </source>
</reference>
<evidence type="ECO:0000256" key="9">
    <source>
        <dbReference type="SAM" id="Phobius"/>
    </source>
</evidence>
<keyword evidence="2" id="KW-0813">Transport</keyword>
<proteinExistence type="predicted"/>
<dbReference type="AlphaFoldDB" id="A0A2Z2MS21"/>
<dbReference type="InterPro" id="IPR006153">
    <property type="entry name" value="Cation/H_exchanger_TM"/>
</dbReference>
<feature type="transmembrane region" description="Helical" evidence="9">
    <location>
        <begin position="398"/>
        <end position="417"/>
    </location>
</feature>
<keyword evidence="7" id="KW-0406">Ion transport</keyword>
<evidence type="ECO:0000256" key="3">
    <source>
        <dbReference type="ARBA" id="ARBA00022449"/>
    </source>
</evidence>
<keyword evidence="8 9" id="KW-0472">Membrane</keyword>
<feature type="domain" description="Cation/H+ exchanger transmembrane" evidence="10">
    <location>
        <begin position="22"/>
        <end position="420"/>
    </location>
</feature>
<keyword evidence="5 9" id="KW-0812">Transmembrane</keyword>
<sequence length="426" mass="45971">MPGIPSFEFGIETIALASLVVLLSGILAMLISRKTKFPYTPLLVLLGVLVGPVLSLILPHTARVLFYYVRAFGLFLVLFAAGFDLKLHVLRRHKLVITLLDTAGLLGTALLAGWFFSWVFHVPFAVGFLFGAVVSGTDPATLIPLFQEHEVPEDVETIIITEAIFNGPLAIILTMVALFLVVPEIPGYNPIGPVLEGAGLYGAAVAYFLYQIFVSAAIGAAIAYMAYQAIVKLGLYRSPYTQILGLAMAFGGYVVGEFLGASGFLVVTVIGLILGNHREFFRKESSKVDDAVERNMEFNDVLSTFSVIFIFVLLGASLDLTGLEWKTIVASLLVALFVIFVARPLASLVILPFTGLRRYLFISLEGPKGAVAASMAILPVVLGRVYGSPELIEWGELILSAGLMTVLLSMLLESAWVSPLRGKLLG</sequence>
<feature type="transmembrane region" description="Helical" evidence="9">
    <location>
        <begin position="239"/>
        <end position="255"/>
    </location>
</feature>
<feature type="transmembrane region" description="Helical" evidence="9">
    <location>
        <begin position="14"/>
        <end position="32"/>
    </location>
</feature>
<keyword evidence="3" id="KW-0050">Antiport</keyword>
<dbReference type="GO" id="GO:0005886">
    <property type="term" value="C:plasma membrane"/>
    <property type="evidence" value="ECO:0007669"/>
    <property type="project" value="UniProtKB-SubCell"/>
</dbReference>
<dbReference type="OrthoDB" id="11709at2157"/>
<accession>A0A2Z2MS21</accession>
<evidence type="ECO:0000259" key="10">
    <source>
        <dbReference type="Pfam" id="PF00999"/>
    </source>
</evidence>
<dbReference type="KEGG" id="tbs:A3L01_04765"/>
<dbReference type="GO" id="GO:1902600">
    <property type="term" value="P:proton transmembrane transport"/>
    <property type="evidence" value="ECO:0007669"/>
    <property type="project" value="InterPro"/>
</dbReference>
<dbReference type="PANTHER" id="PTHR32507:SF0">
    <property type="entry name" value="NA(+)_H(+) ANTIPORTER 2-RELATED"/>
    <property type="match status" value="1"/>
</dbReference>
<name>A0A2Z2MS21_9EURY</name>
<dbReference type="EMBL" id="CP015101">
    <property type="protein sequence ID" value="ASJ04708.1"/>
    <property type="molecule type" value="Genomic_DNA"/>
</dbReference>
<dbReference type="PANTHER" id="PTHR32507">
    <property type="entry name" value="NA(+)/H(+) ANTIPORTER 1"/>
    <property type="match status" value="1"/>
</dbReference>
<feature type="transmembrane region" description="Helical" evidence="9">
    <location>
        <begin position="368"/>
        <end position="386"/>
    </location>
</feature>
<feature type="transmembrane region" description="Helical" evidence="9">
    <location>
        <begin position="298"/>
        <end position="316"/>
    </location>
</feature>
<evidence type="ECO:0000313" key="12">
    <source>
        <dbReference type="Proteomes" id="UP000250272"/>
    </source>
</evidence>
<feature type="transmembrane region" description="Helical" evidence="9">
    <location>
        <begin position="64"/>
        <end position="83"/>
    </location>
</feature>
<feature type="transmembrane region" description="Helical" evidence="9">
    <location>
        <begin position="95"/>
        <end position="116"/>
    </location>
</feature>
<organism evidence="11 12">
    <name type="scientific">Thermococcus barossii</name>
    <dbReference type="NCBI Taxonomy" id="54077"/>
    <lineage>
        <taxon>Archaea</taxon>
        <taxon>Methanobacteriati</taxon>
        <taxon>Methanobacteriota</taxon>
        <taxon>Thermococci</taxon>
        <taxon>Thermococcales</taxon>
        <taxon>Thermococcaceae</taxon>
        <taxon>Thermococcus</taxon>
    </lineage>
</organism>
<feature type="transmembrane region" description="Helical" evidence="9">
    <location>
        <begin position="122"/>
        <end position="146"/>
    </location>
</feature>
<dbReference type="Gene3D" id="1.20.1530.20">
    <property type="match status" value="1"/>
</dbReference>
<keyword evidence="4" id="KW-1003">Cell membrane</keyword>
<feature type="transmembrane region" description="Helical" evidence="9">
    <location>
        <begin position="158"/>
        <end position="181"/>
    </location>
</feature>
<dbReference type="GO" id="GO:0015297">
    <property type="term" value="F:antiporter activity"/>
    <property type="evidence" value="ECO:0007669"/>
    <property type="project" value="UniProtKB-KW"/>
</dbReference>
<evidence type="ECO:0000313" key="11">
    <source>
        <dbReference type="EMBL" id="ASJ04708.1"/>
    </source>
</evidence>
<feature type="transmembrane region" description="Helical" evidence="9">
    <location>
        <begin position="39"/>
        <end position="58"/>
    </location>
</feature>
<dbReference type="Proteomes" id="UP000250272">
    <property type="component" value="Chromosome"/>
</dbReference>
<keyword evidence="6 9" id="KW-1133">Transmembrane helix</keyword>